<dbReference type="Proteomes" id="UP000503222">
    <property type="component" value="Chromosome"/>
</dbReference>
<dbReference type="Gene3D" id="3.90.550.10">
    <property type="entry name" value="Spore Coat Polysaccharide Biosynthesis Protein SpsA, Chain A"/>
    <property type="match status" value="1"/>
</dbReference>
<accession>A0A6G7YMX4</accession>
<keyword evidence="5" id="KW-1185">Reference proteome</keyword>
<dbReference type="AlphaFoldDB" id="A0A6G7YMX4"/>
<dbReference type="GO" id="GO:0005829">
    <property type="term" value="C:cytosol"/>
    <property type="evidence" value="ECO:0007669"/>
    <property type="project" value="TreeGrafter"/>
</dbReference>
<sequence>MSASFAIIIPARFASTRYPGKPLVALTGASGVKKTLIQRSWECAASVPGCAGVWVATDDDRIADEARRFGAQVVMTAPECANGTERCADAIAKLGNVADVIVNLQGDAPLSPPMIVEQLVARLEEDKAAVMATPVVRCARSTYEHLAEDARHGRVGGTTAVFTRDLRALYFSKRIIPYLPDGAAASDLVPIHLHLGMYAYRPSALAAFAQAPPSELEEREGLEQLRFLDLGLPVAVVPMDPLSWDSIELNNPSDVPLIERVLQERGIE</sequence>
<dbReference type="Pfam" id="PF02348">
    <property type="entry name" value="CTP_transf_3"/>
    <property type="match status" value="1"/>
</dbReference>
<keyword evidence="1 4" id="KW-0808">Transferase</keyword>
<evidence type="ECO:0000313" key="4">
    <source>
        <dbReference type="EMBL" id="QIK78093.1"/>
    </source>
</evidence>
<evidence type="ECO:0000256" key="3">
    <source>
        <dbReference type="ARBA" id="ARBA00022985"/>
    </source>
</evidence>
<reference evidence="4 5" key="1">
    <citation type="submission" date="2020-03" db="EMBL/GenBank/DDBJ databases">
        <title>Sphingomonas sp. nov., isolated from fish.</title>
        <authorList>
            <person name="Hyun D.-W."/>
            <person name="Bae J.-W."/>
        </authorList>
    </citation>
    <scope>NUCLEOTIDE SEQUENCE [LARGE SCALE GENOMIC DNA]</scope>
    <source>
        <strain evidence="4 5">HDW15B</strain>
    </source>
</reference>
<dbReference type="InterPro" id="IPR003329">
    <property type="entry name" value="Cytidylyl_trans"/>
</dbReference>
<dbReference type="SUPFAM" id="SSF53448">
    <property type="entry name" value="Nucleotide-diphospho-sugar transferases"/>
    <property type="match status" value="1"/>
</dbReference>
<dbReference type="InterPro" id="IPR004528">
    <property type="entry name" value="KdsB"/>
</dbReference>
<evidence type="ECO:0000256" key="1">
    <source>
        <dbReference type="ARBA" id="ARBA00022679"/>
    </source>
</evidence>
<dbReference type="EMBL" id="CP049869">
    <property type="protein sequence ID" value="QIK78093.1"/>
    <property type="molecule type" value="Genomic_DNA"/>
</dbReference>
<dbReference type="PANTHER" id="PTHR42866:SF2">
    <property type="entry name" value="3-DEOXY-MANNO-OCTULOSONATE CYTIDYLYLTRANSFERASE, MITOCHONDRIAL"/>
    <property type="match status" value="1"/>
</dbReference>
<protein>
    <submittedName>
        <fullName evidence="4">3-deoxy-manno-octulosonate cytidylyltransferase</fullName>
    </submittedName>
</protein>
<dbReference type="KEGG" id="spii:G7077_03360"/>
<dbReference type="PANTHER" id="PTHR42866">
    <property type="entry name" value="3-DEOXY-MANNO-OCTULOSONATE CYTIDYLYLTRANSFERASE"/>
    <property type="match status" value="1"/>
</dbReference>
<evidence type="ECO:0000313" key="5">
    <source>
        <dbReference type="Proteomes" id="UP000503222"/>
    </source>
</evidence>
<proteinExistence type="predicted"/>
<dbReference type="NCBIfam" id="NF003950">
    <property type="entry name" value="PRK05450.1-3"/>
    <property type="match status" value="1"/>
</dbReference>
<dbReference type="NCBIfam" id="NF003952">
    <property type="entry name" value="PRK05450.1-5"/>
    <property type="match status" value="1"/>
</dbReference>
<name>A0A6G7YMX4_9SPHN</name>
<dbReference type="CDD" id="cd02517">
    <property type="entry name" value="CMP-KDO-Synthetase"/>
    <property type="match status" value="1"/>
</dbReference>
<dbReference type="GO" id="GO:0009103">
    <property type="term" value="P:lipopolysaccharide biosynthetic process"/>
    <property type="evidence" value="ECO:0007669"/>
    <property type="project" value="UniProtKB-KW"/>
</dbReference>
<organism evidence="4 5">
    <name type="scientific">Sphingomonas piscis</name>
    <dbReference type="NCBI Taxonomy" id="2714943"/>
    <lineage>
        <taxon>Bacteria</taxon>
        <taxon>Pseudomonadati</taxon>
        <taxon>Pseudomonadota</taxon>
        <taxon>Alphaproteobacteria</taxon>
        <taxon>Sphingomonadales</taxon>
        <taxon>Sphingomonadaceae</taxon>
        <taxon>Sphingomonas</taxon>
    </lineage>
</organism>
<keyword evidence="3" id="KW-0448">Lipopolysaccharide biosynthesis</keyword>
<keyword evidence="2 4" id="KW-0548">Nucleotidyltransferase</keyword>
<gene>
    <name evidence="4" type="ORF">G7077_03360</name>
</gene>
<dbReference type="InterPro" id="IPR029044">
    <property type="entry name" value="Nucleotide-diphossugar_trans"/>
</dbReference>
<dbReference type="GO" id="GO:0008690">
    <property type="term" value="F:3-deoxy-manno-octulosonate cytidylyltransferase activity"/>
    <property type="evidence" value="ECO:0007669"/>
    <property type="project" value="InterPro"/>
</dbReference>
<dbReference type="RefSeq" id="WP_166410487.1">
    <property type="nucleotide sequence ID" value="NZ_CP049869.1"/>
</dbReference>
<evidence type="ECO:0000256" key="2">
    <source>
        <dbReference type="ARBA" id="ARBA00022695"/>
    </source>
</evidence>